<dbReference type="InterPro" id="IPR044068">
    <property type="entry name" value="CB"/>
</dbReference>
<evidence type="ECO:0000313" key="5">
    <source>
        <dbReference type="EMBL" id="MBB3103734.1"/>
    </source>
</evidence>
<evidence type="ECO:0000256" key="3">
    <source>
        <dbReference type="PROSITE-ProRule" id="PRU01248"/>
    </source>
</evidence>
<dbReference type="Gene3D" id="1.10.150.130">
    <property type="match status" value="1"/>
</dbReference>
<dbReference type="PROSITE" id="PS51900">
    <property type="entry name" value="CB"/>
    <property type="match status" value="1"/>
</dbReference>
<dbReference type="InterPro" id="IPR022000">
    <property type="entry name" value="Min27-like_integrase_DNA_bind"/>
</dbReference>
<dbReference type="SUPFAM" id="SSF56349">
    <property type="entry name" value="DNA breaking-rejoining enzymes"/>
    <property type="match status" value="1"/>
</dbReference>
<dbReference type="Pfam" id="PF12167">
    <property type="entry name" value="Arm-DNA-bind_2"/>
    <property type="match status" value="1"/>
</dbReference>
<evidence type="ECO:0000256" key="2">
    <source>
        <dbReference type="ARBA" id="ARBA00023125"/>
    </source>
</evidence>
<keyword evidence="6" id="KW-1185">Reference proteome</keyword>
<dbReference type="Proteomes" id="UP000549250">
    <property type="component" value="Unassembled WGS sequence"/>
</dbReference>
<dbReference type="EMBL" id="JACHXI010000009">
    <property type="protein sequence ID" value="MBB3103734.1"/>
    <property type="molecule type" value="Genomic_DNA"/>
</dbReference>
<dbReference type="GO" id="GO:0015074">
    <property type="term" value="P:DNA integration"/>
    <property type="evidence" value="ECO:0007669"/>
    <property type="project" value="UniProtKB-KW"/>
</dbReference>
<sequence length="229" mass="25532">MSKAELPRGVAKLPSGVEIHGNQVRISFYLNGKRCKEPVPGVSSITKATIAYADNKRRTIMAEIKEGRFDYAQHFPNSERAAALSGVGKSSMKRTIAEGVARWLEVQKARKAGSTYLNYASKAKHVTEWAGSRRIVDVGKTDLELFQAKMLKAGLAPKTVNDVFTVVRGVWGDAFQDGILRMNPLDRISNIERDSDSEFANPFSRDEIRRIAEGDPDRMPDVRMILFNC</sequence>
<keyword evidence="2 3" id="KW-0238">DNA-binding</keyword>
<dbReference type="InterPro" id="IPR011010">
    <property type="entry name" value="DNA_brk_join_enz"/>
</dbReference>
<evidence type="ECO:0000313" key="6">
    <source>
        <dbReference type="Proteomes" id="UP000549250"/>
    </source>
</evidence>
<keyword evidence="1" id="KW-0229">DNA integration</keyword>
<name>A0A839T611_AZOMA</name>
<organism evidence="5 6">
    <name type="scientific">Azomonas macrocytogenes</name>
    <name type="common">Azotobacter macrocytogenes</name>
    <dbReference type="NCBI Taxonomy" id="69962"/>
    <lineage>
        <taxon>Bacteria</taxon>
        <taxon>Pseudomonadati</taxon>
        <taxon>Pseudomonadota</taxon>
        <taxon>Gammaproteobacteria</taxon>
        <taxon>Pseudomonadales</taxon>
        <taxon>Pseudomonadaceae</taxon>
        <taxon>Azomonas</taxon>
    </lineage>
</organism>
<evidence type="ECO:0000259" key="4">
    <source>
        <dbReference type="PROSITE" id="PS51900"/>
    </source>
</evidence>
<dbReference type="AlphaFoldDB" id="A0A839T611"/>
<reference evidence="5 6" key="1">
    <citation type="submission" date="2020-08" db="EMBL/GenBank/DDBJ databases">
        <title>Genomic Encyclopedia of Type Strains, Phase III (KMG-III): the genomes of soil and plant-associated and newly described type strains.</title>
        <authorList>
            <person name="Whitman W."/>
        </authorList>
    </citation>
    <scope>NUCLEOTIDE SEQUENCE [LARGE SCALE GENOMIC DNA]</scope>
    <source>
        <strain evidence="5 6">CECT 4462</strain>
    </source>
</reference>
<proteinExistence type="predicted"/>
<dbReference type="RefSeq" id="WP_221189810.1">
    <property type="nucleotide sequence ID" value="NZ_JACHXI010000009.1"/>
</dbReference>
<dbReference type="GO" id="GO:0003677">
    <property type="term" value="F:DNA binding"/>
    <property type="evidence" value="ECO:0007669"/>
    <property type="project" value="UniProtKB-UniRule"/>
</dbReference>
<protein>
    <recommendedName>
        <fullName evidence="4">Core-binding (CB) domain-containing protein</fullName>
    </recommendedName>
</protein>
<dbReference type="InterPro" id="IPR010998">
    <property type="entry name" value="Integrase_recombinase_N"/>
</dbReference>
<feature type="domain" description="Core-binding (CB)" evidence="4">
    <location>
        <begin position="94"/>
        <end position="175"/>
    </location>
</feature>
<comment type="caution">
    <text evidence="5">The sequence shown here is derived from an EMBL/GenBank/DDBJ whole genome shotgun (WGS) entry which is preliminary data.</text>
</comment>
<evidence type="ECO:0000256" key="1">
    <source>
        <dbReference type="ARBA" id="ARBA00022908"/>
    </source>
</evidence>
<accession>A0A839T611</accession>
<gene>
    <name evidence="5" type="ORF">FHR87_002131</name>
</gene>